<gene>
    <name evidence="8" type="primary">COQ7</name>
    <name evidence="11" type="ORF">A4X03_0g2960</name>
</gene>
<comment type="catalytic activity">
    <reaction evidence="8">
        <text>a 5-methoxy-2-methyl-3-(all-trans-polyprenyl)benzene-1,4-diol + AH2 + O2 = a 3-demethylubiquinol + A + H2O</text>
        <dbReference type="Rhea" id="RHEA:50908"/>
        <dbReference type="Rhea" id="RHEA-COMP:10859"/>
        <dbReference type="Rhea" id="RHEA-COMP:10914"/>
        <dbReference type="ChEBI" id="CHEBI:13193"/>
        <dbReference type="ChEBI" id="CHEBI:15377"/>
        <dbReference type="ChEBI" id="CHEBI:15379"/>
        <dbReference type="ChEBI" id="CHEBI:17499"/>
        <dbReference type="ChEBI" id="CHEBI:84167"/>
        <dbReference type="ChEBI" id="CHEBI:84422"/>
        <dbReference type="EC" id="1.14.99.60"/>
    </reaction>
</comment>
<feature type="binding site" evidence="8">
    <location>
        <position position="86"/>
    </location>
    <ligand>
        <name>Fe cation</name>
        <dbReference type="ChEBI" id="CHEBI:24875"/>
        <label>1</label>
    </ligand>
</feature>
<dbReference type="GO" id="GO:0031314">
    <property type="term" value="C:extrinsic component of mitochondrial inner membrane"/>
    <property type="evidence" value="ECO:0007669"/>
    <property type="project" value="UniProtKB-UniRule"/>
</dbReference>
<sequence length="583" mass="63190">MALSRTAQSALARSLTTPLSASVYLTTRCHSSSSSGPLASDAYTQQHQQSNNNNNHSAATSSTPRDLSAQDRAALESMLRVDHAGEVAANTIYQAQAQVFGWKRDGPTRDMMLDMWNSEKKHLRVARQLLVQHEVRPSALLPVWALAGRFLGGATALMGKEAVMACTEAVETVIGEHYDDQLVHLNSITSHVTQGVSDTDAQTASPSSLSSSPSPSPGSQHPSLPLLADVIREFRDDELEHLDTAVEHDAQQAPAHALLSAVVGYGSAAAAQMSGAPSASSGPAANDTLHVNEFSAQILDNTRTPMRMYGIRVDDRTAEAYVEAKEGEQFSVRLNSSNRSHTFAAVLKVAGQHFGSYLCPPPNWPRFISDRSCSESEAQTLLFSKVVVTDDEMNSINDPAEVARLGEILIELRKVASHQPSIVPKFPVTDLGPEKAIYERAKKVGAIQSGAGPIVQRPYSARSSWTHDATFQTISFKVQSSTRVGLQQLGHIPKDEEVPSASSIKKRSREEEKIEAEKKRLRSELERLENRSRVLQEAGSSRGTGTSTQDGEVSVSVKNERRAFDFSSRGTADDPLTIADLSD</sequence>
<name>A0A8T8TJ17_9BASI</name>
<feature type="compositionally biased region" description="Low complexity" evidence="9">
    <location>
        <begin position="44"/>
        <end position="63"/>
    </location>
</feature>
<keyword evidence="6 8" id="KW-0503">Monooxygenase</keyword>
<feature type="region of interest" description="Disordered" evidence="9">
    <location>
        <begin position="194"/>
        <end position="224"/>
    </location>
</feature>
<dbReference type="GO" id="GO:0008682">
    <property type="term" value="F:3-demethoxyubiquinol 3-hydroxylase activity"/>
    <property type="evidence" value="ECO:0007669"/>
    <property type="project" value="UniProtKB-EC"/>
</dbReference>
<dbReference type="EMBL" id="LWDD02000318">
    <property type="protein sequence ID" value="KAE8261794.1"/>
    <property type="molecule type" value="Genomic_DNA"/>
</dbReference>
<evidence type="ECO:0000259" key="10">
    <source>
        <dbReference type="Pfam" id="PF25534"/>
    </source>
</evidence>
<reference evidence="11" key="2">
    <citation type="journal article" date="2019" name="IMA Fungus">
        <title>Genome sequencing and comparison of five Tilletia species to identify candidate genes for the detection of regulated species infecting wheat.</title>
        <authorList>
            <person name="Nguyen H.D.T."/>
            <person name="Sultana T."/>
            <person name="Kesanakurti P."/>
            <person name="Hambleton S."/>
        </authorList>
    </citation>
    <scope>NUCLEOTIDE SEQUENCE</scope>
    <source>
        <strain evidence="11">DAOMC 238032</strain>
    </source>
</reference>
<comment type="caution">
    <text evidence="11">The sequence shown here is derived from an EMBL/GenBank/DDBJ whole genome shotgun (WGS) entry which is preliminary data.</text>
</comment>
<evidence type="ECO:0000256" key="2">
    <source>
        <dbReference type="ARBA" id="ARBA00022688"/>
    </source>
</evidence>
<evidence type="ECO:0000256" key="5">
    <source>
        <dbReference type="ARBA" id="ARBA00023004"/>
    </source>
</evidence>
<protein>
    <recommendedName>
        <fullName evidence="8">5-demethoxyubiquinone hydroxylase, mitochondrial</fullName>
        <shortName evidence="8">DMQ hydroxylase</shortName>
        <ecNumber evidence="8">1.14.99.60</ecNumber>
    </recommendedName>
    <alternativeName>
        <fullName evidence="8">Ubiquinone biosynthesis monooxygenase COQ7</fullName>
    </alternativeName>
</protein>
<keyword evidence="8" id="KW-0999">Mitochondrion inner membrane</keyword>
<feature type="compositionally biased region" description="Polar residues" evidence="9">
    <location>
        <begin position="538"/>
        <end position="551"/>
    </location>
</feature>
<dbReference type="CDD" id="cd01042">
    <property type="entry name" value="DMQH"/>
    <property type="match status" value="1"/>
</dbReference>
<dbReference type="InterPro" id="IPR011566">
    <property type="entry name" value="Ubq_synth_Coq7"/>
</dbReference>
<evidence type="ECO:0000256" key="8">
    <source>
        <dbReference type="HAMAP-Rule" id="MF_03194"/>
    </source>
</evidence>
<keyword evidence="3 8" id="KW-0479">Metal-binding</keyword>
<comment type="subunit">
    <text evidence="8">Component of a multi-subunit COQ enzyme complex, composed of at least COQ3, COQ4, COQ5, COQ6, COQ7 and COQ9.</text>
</comment>
<dbReference type="Pfam" id="PF25534">
    <property type="entry name" value="DUF7918"/>
    <property type="match status" value="1"/>
</dbReference>
<feature type="binding site" evidence="8">
    <location>
        <position position="238"/>
    </location>
    <ligand>
        <name>Fe cation</name>
        <dbReference type="ChEBI" id="CHEBI:24875"/>
        <label>1</label>
    </ligand>
</feature>
<evidence type="ECO:0000313" key="11">
    <source>
        <dbReference type="EMBL" id="KAE8261794.1"/>
    </source>
</evidence>
<feature type="compositionally biased region" description="Basic and acidic residues" evidence="9">
    <location>
        <begin position="508"/>
        <end position="534"/>
    </location>
</feature>
<evidence type="ECO:0000256" key="7">
    <source>
        <dbReference type="ARBA" id="ARBA00023136"/>
    </source>
</evidence>
<comment type="pathway">
    <text evidence="1 8">Cofactor biosynthesis; ubiquinone biosynthesis.</text>
</comment>
<dbReference type="EC" id="1.14.99.60" evidence="8"/>
<feature type="binding site" evidence="8">
    <location>
        <position position="171"/>
    </location>
    <ligand>
        <name>Fe cation</name>
        <dbReference type="ChEBI" id="CHEBI:24875"/>
        <label>2</label>
    </ligand>
</feature>
<comment type="subcellular location">
    <subcellularLocation>
        <location evidence="8">Mitochondrion inner membrane</location>
        <topology evidence="8">Peripheral membrane protein</topology>
        <orientation evidence="8">Matrix side</orientation>
    </subcellularLocation>
</comment>
<comment type="similarity">
    <text evidence="8">Belongs to the COQ7 family.</text>
</comment>
<evidence type="ECO:0000256" key="1">
    <source>
        <dbReference type="ARBA" id="ARBA00004749"/>
    </source>
</evidence>
<dbReference type="GO" id="GO:0006744">
    <property type="term" value="P:ubiquinone biosynthetic process"/>
    <property type="evidence" value="ECO:0007669"/>
    <property type="project" value="UniProtKB-UniRule"/>
</dbReference>
<dbReference type="Pfam" id="PF03232">
    <property type="entry name" value="COQ7"/>
    <property type="match status" value="1"/>
</dbReference>
<feature type="domain" description="DUF7918" evidence="10">
    <location>
        <begin position="314"/>
        <end position="494"/>
    </location>
</feature>
<reference evidence="11" key="1">
    <citation type="submission" date="2016-04" db="EMBL/GenBank/DDBJ databases">
        <authorList>
            <person name="Nguyen H.D."/>
            <person name="Kesanakurti P."/>
            <person name="Cullis J."/>
            <person name="Levesque C.A."/>
            <person name="Hambleton S."/>
        </authorList>
    </citation>
    <scope>NUCLEOTIDE SEQUENCE</scope>
    <source>
        <strain evidence="11">DAOMC 238032</strain>
    </source>
</reference>
<dbReference type="AlphaFoldDB" id="A0A8T8TJ17"/>
<feature type="region of interest" description="Disordered" evidence="9">
    <location>
        <begin position="35"/>
        <end position="69"/>
    </location>
</feature>
<dbReference type="Proteomes" id="UP000077671">
    <property type="component" value="Unassembled WGS sequence"/>
</dbReference>
<feature type="region of interest" description="Disordered" evidence="9">
    <location>
        <begin position="488"/>
        <end position="583"/>
    </location>
</feature>
<keyword evidence="4 8" id="KW-0560">Oxidoreductase</keyword>
<dbReference type="HAMAP" id="MF_01658">
    <property type="entry name" value="COQ7"/>
    <property type="match status" value="1"/>
</dbReference>
<evidence type="ECO:0000256" key="4">
    <source>
        <dbReference type="ARBA" id="ARBA00023002"/>
    </source>
</evidence>
<feature type="binding site" evidence="8">
    <location>
        <position position="119"/>
    </location>
    <ligand>
        <name>Fe cation</name>
        <dbReference type="ChEBI" id="CHEBI:24875"/>
        <label>1</label>
    </ligand>
</feature>
<keyword evidence="5 8" id="KW-0408">Iron</keyword>
<accession>A0A8T8TJ17</accession>
<dbReference type="InterPro" id="IPR057678">
    <property type="entry name" value="DUF7918"/>
</dbReference>
<feature type="binding site" evidence="8">
    <location>
        <position position="241"/>
    </location>
    <ligand>
        <name>Fe cation</name>
        <dbReference type="ChEBI" id="CHEBI:24875"/>
        <label>2</label>
    </ligand>
</feature>
<keyword evidence="7 8" id="KW-0472">Membrane</keyword>
<proteinExistence type="inferred from homology"/>
<evidence type="ECO:0000256" key="9">
    <source>
        <dbReference type="SAM" id="MobiDB-lite"/>
    </source>
</evidence>
<keyword evidence="8" id="KW-0496">Mitochondrion</keyword>
<feature type="binding site" evidence="8">
    <location>
        <position position="122"/>
    </location>
    <ligand>
        <name>Fe cation</name>
        <dbReference type="ChEBI" id="CHEBI:24875"/>
        <label>1</label>
    </ligand>
</feature>
<evidence type="ECO:0000256" key="6">
    <source>
        <dbReference type="ARBA" id="ARBA00023033"/>
    </source>
</evidence>
<evidence type="ECO:0000313" key="12">
    <source>
        <dbReference type="Proteomes" id="UP000077671"/>
    </source>
</evidence>
<feature type="compositionally biased region" description="Polar residues" evidence="9">
    <location>
        <begin position="194"/>
        <end position="204"/>
    </location>
</feature>
<keyword evidence="2 8" id="KW-0831">Ubiquinone biosynthesis</keyword>
<dbReference type="SUPFAM" id="SSF47240">
    <property type="entry name" value="Ferritin-like"/>
    <property type="match status" value="1"/>
</dbReference>
<dbReference type="GO" id="GO:0046872">
    <property type="term" value="F:metal ion binding"/>
    <property type="evidence" value="ECO:0007669"/>
    <property type="project" value="UniProtKB-KW"/>
</dbReference>
<feature type="binding site" evidence="8">
    <location>
        <position position="238"/>
    </location>
    <ligand>
        <name>Fe cation</name>
        <dbReference type="ChEBI" id="CHEBI:24875"/>
        <label>2</label>
    </ligand>
</feature>
<dbReference type="PANTHER" id="PTHR11237:SF4">
    <property type="entry name" value="5-DEMETHOXYUBIQUINONE HYDROXYLASE, MITOCHONDRIAL"/>
    <property type="match status" value="1"/>
</dbReference>
<comment type="function">
    <text evidence="8">Catalyzes the hydroxylation of 2-polyprenyl-3-methyl-6-methoxy-1,4-benzoquinol (DMQH2) during ubiquinone biosynthesis. Has also a structural role in the COQ enzyme complex, stabilizing other COQ polypeptides.</text>
</comment>
<dbReference type="InterPro" id="IPR009078">
    <property type="entry name" value="Ferritin-like_SF"/>
</dbReference>
<feature type="binding site" evidence="8">
    <location>
        <position position="119"/>
    </location>
    <ligand>
        <name>Fe cation</name>
        <dbReference type="ChEBI" id="CHEBI:24875"/>
        <label>2</label>
    </ligand>
</feature>
<evidence type="ECO:0000256" key="3">
    <source>
        <dbReference type="ARBA" id="ARBA00022723"/>
    </source>
</evidence>
<feature type="compositionally biased region" description="Low complexity" evidence="9">
    <location>
        <begin position="205"/>
        <end position="224"/>
    </location>
</feature>
<comment type="cofactor">
    <cofactor evidence="8">
        <name>Fe cation</name>
        <dbReference type="ChEBI" id="CHEBI:24875"/>
    </cofactor>
    <text evidence="8">Binds 2 iron ions per subunit.</text>
</comment>
<organism evidence="11 12">
    <name type="scientific">Tilletia caries</name>
    <name type="common">wheat bunt fungus</name>
    <dbReference type="NCBI Taxonomy" id="13290"/>
    <lineage>
        <taxon>Eukaryota</taxon>
        <taxon>Fungi</taxon>
        <taxon>Dikarya</taxon>
        <taxon>Basidiomycota</taxon>
        <taxon>Ustilaginomycotina</taxon>
        <taxon>Exobasidiomycetes</taxon>
        <taxon>Tilletiales</taxon>
        <taxon>Tilletiaceae</taxon>
        <taxon>Tilletia</taxon>
    </lineage>
</organism>
<dbReference type="PANTHER" id="PTHR11237">
    <property type="entry name" value="COENZYME Q10 BIOSYNTHESIS PROTEIN 7"/>
    <property type="match status" value="1"/>
</dbReference>
<dbReference type="GO" id="GO:0016709">
    <property type="term" value="F:oxidoreductase activity, acting on paired donors, with incorporation or reduction of molecular oxygen, NAD(P)H as one donor, and incorporation of one atom of oxygen"/>
    <property type="evidence" value="ECO:0007669"/>
    <property type="project" value="UniProtKB-UniRule"/>
</dbReference>